<evidence type="ECO:0000313" key="13">
    <source>
        <dbReference type="Proteomes" id="UP000003773"/>
    </source>
</evidence>
<evidence type="ECO:0000256" key="2">
    <source>
        <dbReference type="ARBA" id="ARBA00012418"/>
    </source>
</evidence>
<keyword evidence="6 11" id="KW-0548">Nucleotidyltransferase</keyword>
<evidence type="ECO:0000256" key="9">
    <source>
        <dbReference type="ARBA" id="ARBA00029924"/>
    </source>
</evidence>
<evidence type="ECO:0000256" key="6">
    <source>
        <dbReference type="ARBA" id="ARBA00022695"/>
    </source>
</evidence>
<evidence type="ECO:0000256" key="4">
    <source>
        <dbReference type="ARBA" id="ARBA00022478"/>
    </source>
</evidence>
<comment type="similarity">
    <text evidence="1 11">Belongs to the RNA polymerase subunit omega family.</text>
</comment>
<comment type="function">
    <text evidence="11">Promotes RNA polymerase assembly. Latches the N- and C-terminal regions of the beta' subunit thereby facilitating its interaction with the beta and alpha subunits.</text>
</comment>
<protein>
    <recommendedName>
        <fullName evidence="3 11">DNA-directed RNA polymerase subunit omega</fullName>
        <shortName evidence="11">RNAP omega subunit</shortName>
        <ecNumber evidence="2 11">2.7.7.6</ecNumber>
    </recommendedName>
    <alternativeName>
        <fullName evidence="11">RNA polymerase omega subunit</fullName>
    </alternativeName>
    <alternativeName>
        <fullName evidence="9 11">Transcriptase subunit omega</fullName>
    </alternativeName>
</protein>
<evidence type="ECO:0000256" key="5">
    <source>
        <dbReference type="ARBA" id="ARBA00022679"/>
    </source>
</evidence>
<dbReference type="EMBL" id="AAXD02000018">
    <property type="protein sequence ID" value="EDN83922.1"/>
    <property type="molecule type" value="Genomic_DNA"/>
</dbReference>
<sequence>MPPIVLAKRDTCFVKSHYVEIFGNPCDSLTGWITTLAEKACGRGKVEVQWIAYTNDFGKEAFGLSDDLEIITMAFGTEPTPTGLADPPIDDLMEHADSKYALAIFAAKRARQINSYFTQLNEGLLQNVGPLVEYQNQEKPLSIAFREINSGLLEETLGEDDLTEGN</sequence>
<dbReference type="PANTHER" id="PTHR34476">
    <property type="entry name" value="DNA-DIRECTED RNA POLYMERASE SUBUNIT OMEGA"/>
    <property type="match status" value="1"/>
</dbReference>
<dbReference type="HOGENOM" id="CLU_1599511_0_0_11"/>
<dbReference type="GO" id="GO:0003899">
    <property type="term" value="F:DNA-directed RNA polymerase activity"/>
    <property type="evidence" value="ECO:0007669"/>
    <property type="project" value="UniProtKB-UniRule"/>
</dbReference>
<organism evidence="12 13">
    <name type="scientific">Bifidobacterium adolescentis L2-32</name>
    <dbReference type="NCBI Taxonomy" id="411481"/>
    <lineage>
        <taxon>Bacteria</taxon>
        <taxon>Bacillati</taxon>
        <taxon>Actinomycetota</taxon>
        <taxon>Actinomycetes</taxon>
        <taxon>Bifidobacteriales</taxon>
        <taxon>Bifidobacteriaceae</taxon>
        <taxon>Bifidobacterium</taxon>
    </lineage>
</organism>
<evidence type="ECO:0000256" key="10">
    <source>
        <dbReference type="ARBA" id="ARBA00048552"/>
    </source>
</evidence>
<dbReference type="AlphaFoldDB" id="A7A4U0"/>
<dbReference type="NCBIfam" id="TIGR00690">
    <property type="entry name" value="rpoZ"/>
    <property type="match status" value="1"/>
</dbReference>
<evidence type="ECO:0000256" key="7">
    <source>
        <dbReference type="ARBA" id="ARBA00023163"/>
    </source>
</evidence>
<dbReference type="Gene3D" id="3.90.940.10">
    <property type="match status" value="1"/>
</dbReference>
<proteinExistence type="inferred from homology"/>
<evidence type="ECO:0000256" key="1">
    <source>
        <dbReference type="ARBA" id="ARBA00006711"/>
    </source>
</evidence>
<dbReference type="SUPFAM" id="SSF63562">
    <property type="entry name" value="RPB6/omega subunit-like"/>
    <property type="match status" value="1"/>
</dbReference>
<evidence type="ECO:0000256" key="8">
    <source>
        <dbReference type="ARBA" id="ARBA00025935"/>
    </source>
</evidence>
<evidence type="ECO:0000313" key="12">
    <source>
        <dbReference type="EMBL" id="EDN83922.1"/>
    </source>
</evidence>
<comment type="catalytic activity">
    <reaction evidence="10 11">
        <text>RNA(n) + a ribonucleoside 5'-triphosphate = RNA(n+1) + diphosphate</text>
        <dbReference type="Rhea" id="RHEA:21248"/>
        <dbReference type="Rhea" id="RHEA-COMP:14527"/>
        <dbReference type="Rhea" id="RHEA-COMP:17342"/>
        <dbReference type="ChEBI" id="CHEBI:33019"/>
        <dbReference type="ChEBI" id="CHEBI:61557"/>
        <dbReference type="ChEBI" id="CHEBI:140395"/>
        <dbReference type="EC" id="2.7.7.6"/>
    </reaction>
</comment>
<keyword evidence="5 11" id="KW-0808">Transferase</keyword>
<dbReference type="EC" id="2.7.7.6" evidence="2 11"/>
<name>A7A4U0_BIFAD</name>
<keyword evidence="4 11" id="KW-0240">DNA-directed RNA polymerase</keyword>
<dbReference type="InterPro" id="IPR006110">
    <property type="entry name" value="Pol_omega/Rpo6/RPB6"/>
</dbReference>
<keyword evidence="7 11" id="KW-0804">Transcription</keyword>
<dbReference type="SMART" id="SM01409">
    <property type="entry name" value="RNA_pol_Rpb6"/>
    <property type="match status" value="1"/>
</dbReference>
<dbReference type="GO" id="GO:0003677">
    <property type="term" value="F:DNA binding"/>
    <property type="evidence" value="ECO:0007669"/>
    <property type="project" value="UniProtKB-UniRule"/>
</dbReference>
<comment type="caution">
    <text evidence="12">The sequence shown here is derived from an EMBL/GenBank/DDBJ whole genome shotgun (WGS) entry which is preliminary data.</text>
</comment>
<dbReference type="InterPro" id="IPR036161">
    <property type="entry name" value="RPB6/omega-like_sf"/>
</dbReference>
<evidence type="ECO:0000256" key="11">
    <source>
        <dbReference type="HAMAP-Rule" id="MF_00366"/>
    </source>
</evidence>
<gene>
    <name evidence="11 12" type="primary">rpoZ</name>
    <name evidence="12" type="ORF">BIFADO_00852</name>
</gene>
<accession>A7A4U0</accession>
<reference evidence="12 13" key="2">
    <citation type="submission" date="2007-05" db="EMBL/GenBank/DDBJ databases">
        <title>Draft genome sequence of Bifidobacterium adolescentis (L2-32).</title>
        <authorList>
            <person name="Sudarsanam P."/>
            <person name="Ley R."/>
            <person name="Guruge J."/>
            <person name="Turnbaugh P.J."/>
            <person name="Mahowald M."/>
            <person name="Liep D."/>
            <person name="Gordon J."/>
        </authorList>
    </citation>
    <scope>NUCLEOTIDE SEQUENCE [LARGE SCALE GENOMIC DNA]</scope>
    <source>
        <strain evidence="12 13">L2-32</strain>
    </source>
</reference>
<evidence type="ECO:0000256" key="3">
    <source>
        <dbReference type="ARBA" id="ARBA00013725"/>
    </source>
</evidence>
<comment type="subunit">
    <text evidence="8 11">The RNAP catalytic core consists of 2 alpha, 1 beta, 1 beta' and 1 omega subunit. When a sigma factor is associated with the core the holoenzyme is formed, which can initiate transcription.</text>
</comment>
<dbReference type="InterPro" id="IPR003716">
    <property type="entry name" value="DNA-dir_RNA_pol_omega"/>
</dbReference>
<dbReference type="GO" id="GO:0000428">
    <property type="term" value="C:DNA-directed RNA polymerase complex"/>
    <property type="evidence" value="ECO:0007669"/>
    <property type="project" value="UniProtKB-KW"/>
</dbReference>
<dbReference type="HAMAP" id="MF_00366">
    <property type="entry name" value="RNApol_bact_RpoZ"/>
    <property type="match status" value="1"/>
</dbReference>
<dbReference type="Proteomes" id="UP000003773">
    <property type="component" value="Unassembled WGS sequence"/>
</dbReference>
<dbReference type="Pfam" id="PF01192">
    <property type="entry name" value="RNA_pol_Rpb6"/>
    <property type="match status" value="1"/>
</dbReference>
<dbReference type="GO" id="GO:0006351">
    <property type="term" value="P:DNA-templated transcription"/>
    <property type="evidence" value="ECO:0007669"/>
    <property type="project" value="UniProtKB-UniRule"/>
</dbReference>
<reference evidence="12 13" key="1">
    <citation type="submission" date="2007-04" db="EMBL/GenBank/DDBJ databases">
        <authorList>
            <person name="Fulton L."/>
            <person name="Clifton S."/>
            <person name="Fulton B."/>
            <person name="Xu J."/>
            <person name="Minx P."/>
            <person name="Pepin K.H."/>
            <person name="Johnson M."/>
            <person name="Thiruvilangam P."/>
            <person name="Bhonagiri V."/>
            <person name="Nash W.E."/>
            <person name="Mardis E.R."/>
            <person name="Wilson R.K."/>
        </authorList>
    </citation>
    <scope>NUCLEOTIDE SEQUENCE [LARGE SCALE GENOMIC DNA]</scope>
    <source>
        <strain evidence="12 13">L2-32</strain>
    </source>
</reference>
<dbReference type="PANTHER" id="PTHR34476:SF1">
    <property type="entry name" value="DNA-DIRECTED RNA POLYMERASE SUBUNIT OMEGA"/>
    <property type="match status" value="1"/>
</dbReference>